<organism evidence="1 2">
    <name type="scientific">Effrenium voratum</name>
    <dbReference type="NCBI Taxonomy" id="2562239"/>
    <lineage>
        <taxon>Eukaryota</taxon>
        <taxon>Sar</taxon>
        <taxon>Alveolata</taxon>
        <taxon>Dinophyceae</taxon>
        <taxon>Suessiales</taxon>
        <taxon>Symbiodiniaceae</taxon>
        <taxon>Effrenium</taxon>
    </lineage>
</organism>
<evidence type="ECO:0000313" key="2">
    <source>
        <dbReference type="Proteomes" id="UP001178507"/>
    </source>
</evidence>
<dbReference type="EMBL" id="CAUJNA010000911">
    <property type="protein sequence ID" value="CAJ1382500.1"/>
    <property type="molecule type" value="Genomic_DNA"/>
</dbReference>
<comment type="caution">
    <text evidence="1">The sequence shown here is derived from an EMBL/GenBank/DDBJ whole genome shotgun (WGS) entry which is preliminary data.</text>
</comment>
<dbReference type="Proteomes" id="UP001178507">
    <property type="component" value="Unassembled WGS sequence"/>
</dbReference>
<proteinExistence type="predicted"/>
<dbReference type="AlphaFoldDB" id="A0AA36MR68"/>
<sequence length="123" mass="13471">MALEVTVNKCCKIGSQPDSITVSIEAEVVEQLSALDIDVATHLQATIDAFWEVYESDDLDTLKAGANYTELFIEKVYEVRVKDGVVTVMFSPRCVGGTHKGPACGDCGGDYDVKAKRFDFIEE</sequence>
<name>A0AA36MR68_9DINO</name>
<evidence type="ECO:0000313" key="1">
    <source>
        <dbReference type="EMBL" id="CAJ1382500.1"/>
    </source>
</evidence>
<accession>A0AA36MR68</accession>
<reference evidence="1" key="1">
    <citation type="submission" date="2023-08" db="EMBL/GenBank/DDBJ databases">
        <authorList>
            <person name="Chen Y."/>
            <person name="Shah S."/>
            <person name="Dougan E. K."/>
            <person name="Thang M."/>
            <person name="Chan C."/>
        </authorList>
    </citation>
    <scope>NUCLEOTIDE SEQUENCE</scope>
</reference>
<gene>
    <name evidence="1" type="ORF">EVOR1521_LOCUS9861</name>
</gene>
<keyword evidence="2" id="KW-1185">Reference proteome</keyword>
<protein>
    <submittedName>
        <fullName evidence="1">Uncharacterized protein</fullName>
    </submittedName>
</protein>